<organism evidence="5 6">
    <name type="scientific">Rhizocola hellebori</name>
    <dbReference type="NCBI Taxonomy" id="1392758"/>
    <lineage>
        <taxon>Bacteria</taxon>
        <taxon>Bacillati</taxon>
        <taxon>Actinomycetota</taxon>
        <taxon>Actinomycetes</taxon>
        <taxon>Micromonosporales</taxon>
        <taxon>Micromonosporaceae</taxon>
        <taxon>Rhizocola</taxon>
    </lineage>
</organism>
<keyword evidence="6" id="KW-1185">Reference proteome</keyword>
<comment type="similarity">
    <text evidence="3">Belongs to the iron/ascorbate-dependent oxidoreductase family.</text>
</comment>
<reference evidence="5" key="1">
    <citation type="submission" date="2021-01" db="EMBL/GenBank/DDBJ databases">
        <title>Whole genome shotgun sequence of Rhizocola hellebori NBRC 109834.</title>
        <authorList>
            <person name="Komaki H."/>
            <person name="Tamura T."/>
        </authorList>
    </citation>
    <scope>NUCLEOTIDE SEQUENCE</scope>
    <source>
        <strain evidence="5">NBRC 109834</strain>
    </source>
</reference>
<dbReference type="EMBL" id="BONY01000028">
    <property type="protein sequence ID" value="GIH06617.1"/>
    <property type="molecule type" value="Genomic_DNA"/>
</dbReference>
<evidence type="ECO:0000256" key="3">
    <source>
        <dbReference type="RuleBase" id="RU003682"/>
    </source>
</evidence>
<comment type="pathway">
    <text evidence="1">Antibiotic biosynthesis.</text>
</comment>
<dbReference type="GO" id="GO:0046872">
    <property type="term" value="F:metal ion binding"/>
    <property type="evidence" value="ECO:0007669"/>
    <property type="project" value="UniProtKB-KW"/>
</dbReference>
<dbReference type="GO" id="GO:0016491">
    <property type="term" value="F:oxidoreductase activity"/>
    <property type="evidence" value="ECO:0007669"/>
    <property type="project" value="UniProtKB-KW"/>
</dbReference>
<dbReference type="InterPro" id="IPR050231">
    <property type="entry name" value="Iron_ascorbate_oxido_reductase"/>
</dbReference>
<accession>A0A8J3QB54</accession>
<dbReference type="InterPro" id="IPR005123">
    <property type="entry name" value="Oxoglu/Fe-dep_dioxygenase_dom"/>
</dbReference>
<keyword evidence="3" id="KW-0560">Oxidoreductase</keyword>
<proteinExistence type="inferred from homology"/>
<evidence type="ECO:0000256" key="2">
    <source>
        <dbReference type="ARBA" id="ARBA00023194"/>
    </source>
</evidence>
<keyword evidence="3" id="KW-0479">Metal-binding</keyword>
<dbReference type="InterPro" id="IPR027443">
    <property type="entry name" value="IPNS-like_sf"/>
</dbReference>
<dbReference type="Gene3D" id="2.60.120.330">
    <property type="entry name" value="B-lactam Antibiotic, Isopenicillin N Synthase, Chain"/>
    <property type="match status" value="1"/>
</dbReference>
<dbReference type="SUPFAM" id="SSF51197">
    <property type="entry name" value="Clavaminate synthase-like"/>
    <property type="match status" value="1"/>
</dbReference>
<dbReference type="GO" id="GO:0017000">
    <property type="term" value="P:antibiotic biosynthetic process"/>
    <property type="evidence" value="ECO:0007669"/>
    <property type="project" value="UniProtKB-KW"/>
</dbReference>
<name>A0A8J3QB54_9ACTN</name>
<dbReference type="PRINTS" id="PR00682">
    <property type="entry name" value="IPNSYNTHASE"/>
</dbReference>
<evidence type="ECO:0000313" key="5">
    <source>
        <dbReference type="EMBL" id="GIH06617.1"/>
    </source>
</evidence>
<dbReference type="Pfam" id="PF03171">
    <property type="entry name" value="2OG-FeII_Oxy"/>
    <property type="match status" value="1"/>
</dbReference>
<dbReference type="PROSITE" id="PS51471">
    <property type="entry name" value="FE2OG_OXY"/>
    <property type="match status" value="1"/>
</dbReference>
<gene>
    <name evidence="5" type="ORF">Rhe02_46840</name>
</gene>
<evidence type="ECO:0000256" key="1">
    <source>
        <dbReference type="ARBA" id="ARBA00004792"/>
    </source>
</evidence>
<evidence type="ECO:0000259" key="4">
    <source>
        <dbReference type="PROSITE" id="PS51471"/>
    </source>
</evidence>
<protein>
    <submittedName>
        <fullName evidence="5">Iron/ascorbate oxidoreductase</fullName>
    </submittedName>
</protein>
<feature type="domain" description="Fe2OG dioxygenase" evidence="4">
    <location>
        <begin position="148"/>
        <end position="248"/>
    </location>
</feature>
<keyword evidence="3" id="KW-0408">Iron</keyword>
<dbReference type="Proteomes" id="UP000612899">
    <property type="component" value="Unassembled WGS sequence"/>
</dbReference>
<keyword evidence="2" id="KW-0045">Antibiotic biosynthesis</keyword>
<sequence length="302" mass="32703">MREVAPRIAAACRDNGFFYLTGHGVPGELLAGLDAAAREFFALPEPQKLEIAMQHGGKAWRGFFPVGAELTSGRPDLKEGLYFGSELPAGHPLPLHGPNLFPAAVPALRETTLRYMEALTAVAQQVMRGVAVSLDLDEDYFAAGYTANPTVLFRIFHYPPAEAGDDGWGVGEHTDYGLLTLLAQDSNGGLQVKAPGGWIDAPPVPGTFVCNIGDMLDRLTGGYYRSTPHRVRNVSGNERLSFPFFFDPDFAQEVPPLPGRARAAAMGEPRWDGQDLQAFAGTYGDYLIAKVSKVFPQLRALP</sequence>
<comment type="caution">
    <text evidence="5">The sequence shown here is derived from an EMBL/GenBank/DDBJ whole genome shotgun (WGS) entry which is preliminary data.</text>
</comment>
<dbReference type="InterPro" id="IPR044861">
    <property type="entry name" value="IPNS-like_FE2OG_OXY"/>
</dbReference>
<dbReference type="Pfam" id="PF14226">
    <property type="entry name" value="DIOX_N"/>
    <property type="match status" value="1"/>
</dbReference>
<dbReference type="InterPro" id="IPR026992">
    <property type="entry name" value="DIOX_N"/>
</dbReference>
<dbReference type="AlphaFoldDB" id="A0A8J3QB54"/>
<evidence type="ECO:0000313" key="6">
    <source>
        <dbReference type="Proteomes" id="UP000612899"/>
    </source>
</evidence>
<dbReference type="PANTHER" id="PTHR47990">
    <property type="entry name" value="2-OXOGLUTARATE (2OG) AND FE(II)-DEPENDENT OXYGENASE SUPERFAMILY PROTEIN-RELATED"/>
    <property type="match status" value="1"/>
</dbReference>